<dbReference type="Pfam" id="PF13884">
    <property type="entry name" value="Peptidase_S74"/>
    <property type="match status" value="1"/>
</dbReference>
<dbReference type="RefSeq" id="WP_321396503.1">
    <property type="nucleotide sequence ID" value="NZ_CP139487.1"/>
</dbReference>
<evidence type="ECO:0000313" key="3">
    <source>
        <dbReference type="EMBL" id="WPU65635.1"/>
    </source>
</evidence>
<dbReference type="KEGG" id="psti:SOO65_02625"/>
<reference evidence="3 4" key="1">
    <citation type="submission" date="2023-11" db="EMBL/GenBank/DDBJ databases">
        <title>Peredibacter starrii A3.12.</title>
        <authorList>
            <person name="Mitchell R.J."/>
        </authorList>
    </citation>
    <scope>NUCLEOTIDE SEQUENCE [LARGE SCALE GENOMIC DNA]</scope>
    <source>
        <strain evidence="3 4">A3.12</strain>
    </source>
</reference>
<organism evidence="3 4">
    <name type="scientific">Peredibacter starrii</name>
    <dbReference type="NCBI Taxonomy" id="28202"/>
    <lineage>
        <taxon>Bacteria</taxon>
        <taxon>Pseudomonadati</taxon>
        <taxon>Bdellovibrionota</taxon>
        <taxon>Bacteriovoracia</taxon>
        <taxon>Bacteriovoracales</taxon>
        <taxon>Bacteriovoracaceae</taxon>
        <taxon>Peredibacter</taxon>
    </lineage>
</organism>
<evidence type="ECO:0000259" key="2">
    <source>
        <dbReference type="PROSITE" id="PS51688"/>
    </source>
</evidence>
<sequence length="376" mass="41241">MWSNKQSGFSLLEIMVASALLGGLALAGAKLMENQTKNMKTVEVRGEYQAVLTDIRSILAVAENCRSTFNGINLSTPSIAAPASQRIISLAPDNSPQPRYQANSNWRLAQAYGNGQVRILSYRITTSPDPSDPEIGIPAAAPAPPATTKLGAVNLHVTFHFGEGRTVGAETIERKIRLNVEVNAANTLVGCTSTGGLGWDARYIWRVGGTAGVMTGNLTMSNNALIILQAGSSLVAQNGTSIVMQDSSVIDFTSDQKFKYDVRDLNGLLPKIRETRPVRYKWKSNNKEAYGVIAQELQEIFPELVRRKGPNNSLTVDYIQLTPLLLQGLKEMDIENKVLKSTIKELKNEQVRMQGDLENLKKMICKNNQSKECFNQ</sequence>
<dbReference type="PROSITE" id="PS51688">
    <property type="entry name" value="ICA"/>
    <property type="match status" value="1"/>
</dbReference>
<dbReference type="InterPro" id="IPR012902">
    <property type="entry name" value="N_methyl_site"/>
</dbReference>
<proteinExistence type="predicted"/>
<gene>
    <name evidence="3" type="ORF">SOO65_02625</name>
</gene>
<feature type="coiled-coil region" evidence="1">
    <location>
        <begin position="329"/>
        <end position="363"/>
    </location>
</feature>
<feature type="domain" description="Peptidase S74" evidence="2">
    <location>
        <begin position="254"/>
        <end position="343"/>
    </location>
</feature>
<dbReference type="PROSITE" id="PS00409">
    <property type="entry name" value="PROKAR_NTER_METHYL"/>
    <property type="match status" value="1"/>
</dbReference>
<evidence type="ECO:0000256" key="1">
    <source>
        <dbReference type="SAM" id="Coils"/>
    </source>
</evidence>
<dbReference type="InterPro" id="IPR030392">
    <property type="entry name" value="S74_ICA"/>
</dbReference>
<dbReference type="Pfam" id="PF07963">
    <property type="entry name" value="N_methyl"/>
    <property type="match status" value="1"/>
</dbReference>
<dbReference type="NCBIfam" id="TIGR02532">
    <property type="entry name" value="IV_pilin_GFxxxE"/>
    <property type="match status" value="1"/>
</dbReference>
<dbReference type="Proteomes" id="UP001324634">
    <property type="component" value="Chromosome"/>
</dbReference>
<accession>A0AAX4HQM9</accession>
<protein>
    <submittedName>
        <fullName evidence="3">Tail fiber domain-containing protein</fullName>
    </submittedName>
</protein>
<keyword evidence="4" id="KW-1185">Reference proteome</keyword>
<evidence type="ECO:0000313" key="4">
    <source>
        <dbReference type="Proteomes" id="UP001324634"/>
    </source>
</evidence>
<dbReference type="EMBL" id="CP139487">
    <property type="protein sequence ID" value="WPU65635.1"/>
    <property type="molecule type" value="Genomic_DNA"/>
</dbReference>
<keyword evidence="1" id="KW-0175">Coiled coil</keyword>
<dbReference type="AlphaFoldDB" id="A0AAX4HQM9"/>
<name>A0AAX4HQM9_9BACT</name>